<evidence type="ECO:0000313" key="2">
    <source>
        <dbReference type="Proteomes" id="UP001419268"/>
    </source>
</evidence>
<dbReference type="EMBL" id="JBBNAG010000009">
    <property type="protein sequence ID" value="KAK9104913.1"/>
    <property type="molecule type" value="Genomic_DNA"/>
</dbReference>
<dbReference type="AlphaFoldDB" id="A0AAP0F948"/>
<sequence length="58" mass="6334">MGLSSVRQFAHLSVVSLYSRLHLFIRGPFVHLPIKPSARPRALLPCAHQPALSVSSVS</sequence>
<dbReference type="Proteomes" id="UP001419268">
    <property type="component" value="Unassembled WGS sequence"/>
</dbReference>
<comment type="caution">
    <text evidence="1">The sequence shown here is derived from an EMBL/GenBank/DDBJ whole genome shotgun (WGS) entry which is preliminary data.</text>
</comment>
<proteinExistence type="predicted"/>
<keyword evidence="2" id="KW-1185">Reference proteome</keyword>
<protein>
    <submittedName>
        <fullName evidence="1">Uncharacterized protein</fullName>
    </submittedName>
</protein>
<gene>
    <name evidence="1" type="ORF">Scep_021757</name>
</gene>
<name>A0AAP0F948_9MAGN</name>
<reference evidence="1 2" key="1">
    <citation type="submission" date="2024-01" db="EMBL/GenBank/DDBJ databases">
        <title>Genome assemblies of Stephania.</title>
        <authorList>
            <person name="Yang L."/>
        </authorList>
    </citation>
    <scope>NUCLEOTIDE SEQUENCE [LARGE SCALE GENOMIC DNA]</scope>
    <source>
        <strain evidence="1">JXDWG</strain>
        <tissue evidence="1">Leaf</tissue>
    </source>
</reference>
<evidence type="ECO:0000313" key="1">
    <source>
        <dbReference type="EMBL" id="KAK9104913.1"/>
    </source>
</evidence>
<organism evidence="1 2">
    <name type="scientific">Stephania cephalantha</name>
    <dbReference type="NCBI Taxonomy" id="152367"/>
    <lineage>
        <taxon>Eukaryota</taxon>
        <taxon>Viridiplantae</taxon>
        <taxon>Streptophyta</taxon>
        <taxon>Embryophyta</taxon>
        <taxon>Tracheophyta</taxon>
        <taxon>Spermatophyta</taxon>
        <taxon>Magnoliopsida</taxon>
        <taxon>Ranunculales</taxon>
        <taxon>Menispermaceae</taxon>
        <taxon>Menispermoideae</taxon>
        <taxon>Cissampelideae</taxon>
        <taxon>Stephania</taxon>
    </lineage>
</organism>
<accession>A0AAP0F948</accession>